<keyword evidence="2" id="KW-0132">Cell division</keyword>
<organism evidence="2 3">
    <name type="scientific">Aquipluma nitroreducens</name>
    <dbReference type="NCBI Taxonomy" id="2010828"/>
    <lineage>
        <taxon>Bacteria</taxon>
        <taxon>Pseudomonadati</taxon>
        <taxon>Bacteroidota</taxon>
        <taxon>Bacteroidia</taxon>
        <taxon>Marinilabiliales</taxon>
        <taxon>Prolixibacteraceae</taxon>
        <taxon>Aquipluma</taxon>
    </lineage>
</organism>
<keyword evidence="1" id="KW-1133">Transmembrane helix</keyword>
<feature type="transmembrane region" description="Helical" evidence="1">
    <location>
        <begin position="14"/>
        <end position="32"/>
    </location>
</feature>
<evidence type="ECO:0000256" key="1">
    <source>
        <dbReference type="SAM" id="Phobius"/>
    </source>
</evidence>
<sequence>MDAKELVSKIVKSIINKYTIVLAAFVVWVIFFDDNNLRQHQKNLQELAMLQEQVSFYKHKIEADKRKLIELQTNDENLEKFAREQFFMKKANEEIYVIVEEN</sequence>
<evidence type="ECO:0000313" key="3">
    <source>
        <dbReference type="Proteomes" id="UP001193389"/>
    </source>
</evidence>
<keyword evidence="1" id="KW-0472">Membrane</keyword>
<dbReference type="RefSeq" id="WP_318347373.1">
    <property type="nucleotide sequence ID" value="NZ_AP018694.1"/>
</dbReference>
<dbReference type="AlphaFoldDB" id="A0A5K7SC18"/>
<dbReference type="KEGG" id="anf:AQPE_3274"/>
<keyword evidence="2" id="KW-0131">Cell cycle</keyword>
<name>A0A5K7SC18_9BACT</name>
<proteinExistence type="predicted"/>
<dbReference type="InterPro" id="IPR007060">
    <property type="entry name" value="FtsL/DivIC"/>
</dbReference>
<dbReference type="GO" id="GO:0051301">
    <property type="term" value="P:cell division"/>
    <property type="evidence" value="ECO:0007669"/>
    <property type="project" value="UniProtKB-KW"/>
</dbReference>
<dbReference type="Pfam" id="PF04977">
    <property type="entry name" value="DivIC"/>
    <property type="match status" value="1"/>
</dbReference>
<keyword evidence="3" id="KW-1185">Reference proteome</keyword>
<evidence type="ECO:0000313" key="2">
    <source>
        <dbReference type="EMBL" id="BBE19100.1"/>
    </source>
</evidence>
<keyword evidence="1" id="KW-0812">Transmembrane</keyword>
<protein>
    <submittedName>
        <fullName evidence="2">Cell division protein DivIC, stabilizes FtsL against RasP cleavage</fullName>
    </submittedName>
</protein>
<accession>A0A5K7SC18</accession>
<dbReference type="EMBL" id="AP018694">
    <property type="protein sequence ID" value="BBE19100.1"/>
    <property type="molecule type" value="Genomic_DNA"/>
</dbReference>
<reference evidence="2" key="1">
    <citation type="journal article" date="2020" name="Int. J. Syst. Evol. Microbiol.">
        <title>Aquipluma nitroreducens gen. nov. sp. nov., a novel facultatively anaerobic bacterium isolated from a freshwater lake.</title>
        <authorList>
            <person name="Watanabe M."/>
            <person name="Kojima H."/>
            <person name="Fukui M."/>
        </authorList>
    </citation>
    <scope>NUCLEOTIDE SEQUENCE</scope>
    <source>
        <strain evidence="2">MeG22</strain>
    </source>
</reference>
<dbReference type="Proteomes" id="UP001193389">
    <property type="component" value="Chromosome"/>
</dbReference>
<gene>
    <name evidence="2" type="ORF">AQPE_3274</name>
</gene>